<dbReference type="AlphaFoldDB" id="A0A975TCH7"/>
<sequence length="184" mass="20404">MYKLNSGFRWSSSTHGEVEVATLTFGTNEIDADIQQLEEHRLKHAAQINHPGEIHHQKITKSIGEIQLEYLLSHLLKYGVLIASSVVLFGGILYLIHHGSEPAEYQVFIGTSSAFRSPTGVVNSVLSGSRRGIIQLGLLILIAIPILRVIISCLTFLLQRQFIYVIITLLVLASLTYSLVGAYY</sequence>
<protein>
    <recommendedName>
        <fullName evidence="4">DUF1634 domain-containing protein</fullName>
    </recommendedName>
</protein>
<feature type="transmembrane region" description="Helical" evidence="1">
    <location>
        <begin position="75"/>
        <end position="96"/>
    </location>
</feature>
<name>A0A975TCH7_9NOST</name>
<keyword evidence="1" id="KW-1133">Transmembrane helix</keyword>
<dbReference type="RefSeq" id="WP_190606454.1">
    <property type="nucleotide sequence ID" value="NZ_CP021056.1"/>
</dbReference>
<keyword evidence="1" id="KW-0812">Transmembrane</keyword>
<dbReference type="Proteomes" id="UP000683511">
    <property type="component" value="Chromosome"/>
</dbReference>
<proteinExistence type="predicted"/>
<evidence type="ECO:0000313" key="2">
    <source>
        <dbReference type="EMBL" id="QXE26230.1"/>
    </source>
</evidence>
<gene>
    <name evidence="2" type="ORF">B6N60_04961</name>
</gene>
<accession>A0A975TCH7</accession>
<dbReference type="KEGG" id="rsin:B6N60_04961"/>
<feature type="transmembrane region" description="Helical" evidence="1">
    <location>
        <begin position="132"/>
        <end position="150"/>
    </location>
</feature>
<keyword evidence="3" id="KW-1185">Reference proteome</keyword>
<dbReference type="EMBL" id="CP021056">
    <property type="protein sequence ID" value="QXE26230.1"/>
    <property type="molecule type" value="Genomic_DNA"/>
</dbReference>
<dbReference type="Pfam" id="PF07843">
    <property type="entry name" value="DUF1634"/>
    <property type="match status" value="1"/>
</dbReference>
<feature type="transmembrane region" description="Helical" evidence="1">
    <location>
        <begin position="162"/>
        <end position="183"/>
    </location>
</feature>
<dbReference type="InterPro" id="IPR012861">
    <property type="entry name" value="DUF1634"/>
</dbReference>
<evidence type="ECO:0008006" key="4">
    <source>
        <dbReference type="Google" id="ProtNLM"/>
    </source>
</evidence>
<evidence type="ECO:0000256" key="1">
    <source>
        <dbReference type="SAM" id="Phobius"/>
    </source>
</evidence>
<organism evidence="2 3">
    <name type="scientific">Richelia sinica FACHB-800</name>
    <dbReference type="NCBI Taxonomy" id="1357546"/>
    <lineage>
        <taxon>Bacteria</taxon>
        <taxon>Bacillati</taxon>
        <taxon>Cyanobacteriota</taxon>
        <taxon>Cyanophyceae</taxon>
        <taxon>Nostocales</taxon>
        <taxon>Nostocaceae</taxon>
        <taxon>Richelia</taxon>
    </lineage>
</organism>
<reference evidence="2" key="1">
    <citation type="submission" date="2017-04" db="EMBL/GenBank/DDBJ databases">
        <title>Genome deletions in a multicellular cyanobacterial endosymbiont for morphological adaptation in marine diatoms.</title>
        <authorList>
            <person name="Wang Y."/>
            <person name="Gao H."/>
            <person name="Li R."/>
            <person name="Xu X."/>
        </authorList>
    </citation>
    <scope>NUCLEOTIDE SEQUENCE</scope>
    <source>
        <strain evidence="2">FACHB 800</strain>
    </source>
</reference>
<keyword evidence="1" id="KW-0472">Membrane</keyword>
<evidence type="ECO:0000313" key="3">
    <source>
        <dbReference type="Proteomes" id="UP000683511"/>
    </source>
</evidence>